<dbReference type="Proteomes" id="UP000253426">
    <property type="component" value="Unassembled WGS sequence"/>
</dbReference>
<dbReference type="Gene3D" id="3.40.190.290">
    <property type="match status" value="1"/>
</dbReference>
<dbReference type="PANTHER" id="PTHR30293">
    <property type="entry name" value="TRANSCRIPTIONAL REGULATORY PROTEIN NAC-RELATED"/>
    <property type="match status" value="1"/>
</dbReference>
<dbReference type="Gene3D" id="1.10.10.10">
    <property type="entry name" value="Winged helix-like DNA-binding domain superfamily/Winged helix DNA-binding domain"/>
    <property type="match status" value="1"/>
</dbReference>
<organism evidence="7 8">
    <name type="scientific">Roseimicrobium gellanilyticum</name>
    <dbReference type="NCBI Taxonomy" id="748857"/>
    <lineage>
        <taxon>Bacteria</taxon>
        <taxon>Pseudomonadati</taxon>
        <taxon>Verrucomicrobiota</taxon>
        <taxon>Verrucomicrobiia</taxon>
        <taxon>Verrucomicrobiales</taxon>
        <taxon>Verrucomicrobiaceae</taxon>
        <taxon>Roseimicrobium</taxon>
    </lineage>
</organism>
<comment type="caution">
    <text evidence="7">The sequence shown here is derived from an EMBL/GenBank/DDBJ whole genome shotgun (WGS) entry which is preliminary data.</text>
</comment>
<dbReference type="Pfam" id="PF03466">
    <property type="entry name" value="LysR_substrate"/>
    <property type="match status" value="1"/>
</dbReference>
<dbReference type="SUPFAM" id="SSF46785">
    <property type="entry name" value="Winged helix' DNA-binding domain"/>
    <property type="match status" value="1"/>
</dbReference>
<accession>A0A366HNW4</accession>
<comment type="similarity">
    <text evidence="1">Belongs to the LysR transcriptional regulatory family.</text>
</comment>
<keyword evidence="4" id="KW-0010">Activator</keyword>
<keyword evidence="3" id="KW-0238">DNA-binding</keyword>
<evidence type="ECO:0000313" key="7">
    <source>
        <dbReference type="EMBL" id="RBP44265.1"/>
    </source>
</evidence>
<dbReference type="GO" id="GO:0003700">
    <property type="term" value="F:DNA-binding transcription factor activity"/>
    <property type="evidence" value="ECO:0007669"/>
    <property type="project" value="InterPro"/>
</dbReference>
<evidence type="ECO:0000256" key="3">
    <source>
        <dbReference type="ARBA" id="ARBA00023125"/>
    </source>
</evidence>
<protein>
    <submittedName>
        <fullName evidence="7">LysR family transcriptional regulator</fullName>
    </submittedName>
</protein>
<dbReference type="InterPro" id="IPR000847">
    <property type="entry name" value="LysR_HTH_N"/>
</dbReference>
<evidence type="ECO:0000256" key="2">
    <source>
        <dbReference type="ARBA" id="ARBA00023015"/>
    </source>
</evidence>
<dbReference type="InterPro" id="IPR036388">
    <property type="entry name" value="WH-like_DNA-bd_sf"/>
</dbReference>
<dbReference type="InterPro" id="IPR005119">
    <property type="entry name" value="LysR_subst-bd"/>
</dbReference>
<evidence type="ECO:0000256" key="4">
    <source>
        <dbReference type="ARBA" id="ARBA00023159"/>
    </source>
</evidence>
<keyword evidence="5" id="KW-0804">Transcription</keyword>
<name>A0A366HNW4_9BACT</name>
<sequence>MEQLNFHHLRYFWMVARKGSVRRAAEELHVSQPAISAQLRSLEESLGEKLFQRKGRGIALTEAGQMAMAYADDIFSAGRELVNSLKHLPGNRKALRLNVGMTDALSKQIAFEILKPAFQFAVPTHVVCRQAELAPLIHQLHAHRLDIVLSDEPASSGLKSKVYNHRLGRSGVTFCAAPSLVPKLRRNFPRSLHNAPALLPSENMGGRIALDTWFDSQSIRPKVVAEFESATLMMVAAAQGELGFTAIPTAVSTTALKQYGLKVIARVEECGSDYFAITTERRVRHPVAAAITGKSHAKLFPMVNDA</sequence>
<dbReference type="Pfam" id="PF00126">
    <property type="entry name" value="HTH_1"/>
    <property type="match status" value="1"/>
</dbReference>
<feature type="domain" description="HTH lysR-type" evidence="6">
    <location>
        <begin position="4"/>
        <end position="61"/>
    </location>
</feature>
<dbReference type="PANTHER" id="PTHR30293:SF2">
    <property type="entry name" value="TRANSCRIPTIONAL ACTIVATOR PROTEIN NHAR"/>
    <property type="match status" value="1"/>
</dbReference>
<evidence type="ECO:0000313" key="8">
    <source>
        <dbReference type="Proteomes" id="UP000253426"/>
    </source>
</evidence>
<dbReference type="AlphaFoldDB" id="A0A366HNW4"/>
<keyword evidence="2" id="KW-0805">Transcription regulation</keyword>
<dbReference type="EMBL" id="QNRR01000004">
    <property type="protein sequence ID" value="RBP44265.1"/>
    <property type="molecule type" value="Genomic_DNA"/>
</dbReference>
<evidence type="ECO:0000256" key="1">
    <source>
        <dbReference type="ARBA" id="ARBA00009437"/>
    </source>
</evidence>
<dbReference type="GO" id="GO:2000142">
    <property type="term" value="P:regulation of DNA-templated transcription initiation"/>
    <property type="evidence" value="ECO:0007669"/>
    <property type="project" value="TreeGrafter"/>
</dbReference>
<keyword evidence="8" id="KW-1185">Reference proteome</keyword>
<dbReference type="FunFam" id="1.10.10.10:FF:000001">
    <property type="entry name" value="LysR family transcriptional regulator"/>
    <property type="match status" value="1"/>
</dbReference>
<reference evidence="7 8" key="1">
    <citation type="submission" date="2018-06" db="EMBL/GenBank/DDBJ databases">
        <title>Genomic Encyclopedia of Type Strains, Phase IV (KMG-IV): sequencing the most valuable type-strain genomes for metagenomic binning, comparative biology and taxonomic classification.</title>
        <authorList>
            <person name="Goeker M."/>
        </authorList>
    </citation>
    <scope>NUCLEOTIDE SEQUENCE [LARGE SCALE GENOMIC DNA]</scope>
    <source>
        <strain evidence="7 8">DSM 25532</strain>
    </source>
</reference>
<evidence type="ECO:0000256" key="5">
    <source>
        <dbReference type="ARBA" id="ARBA00023163"/>
    </source>
</evidence>
<dbReference type="SUPFAM" id="SSF53850">
    <property type="entry name" value="Periplasmic binding protein-like II"/>
    <property type="match status" value="1"/>
</dbReference>
<dbReference type="PRINTS" id="PR00039">
    <property type="entry name" value="HTHLYSR"/>
</dbReference>
<dbReference type="RefSeq" id="WP_113958689.1">
    <property type="nucleotide sequence ID" value="NZ_QNRR01000004.1"/>
</dbReference>
<dbReference type="GO" id="GO:0003677">
    <property type="term" value="F:DNA binding"/>
    <property type="evidence" value="ECO:0007669"/>
    <property type="project" value="UniProtKB-KW"/>
</dbReference>
<dbReference type="OrthoDB" id="9785745at2"/>
<evidence type="ECO:0000259" key="6">
    <source>
        <dbReference type="PROSITE" id="PS50931"/>
    </source>
</evidence>
<proteinExistence type="inferred from homology"/>
<gene>
    <name evidence="7" type="ORF">DES53_10484</name>
</gene>
<dbReference type="InterPro" id="IPR036390">
    <property type="entry name" value="WH_DNA-bd_sf"/>
</dbReference>
<dbReference type="PROSITE" id="PS50931">
    <property type="entry name" value="HTH_LYSR"/>
    <property type="match status" value="1"/>
</dbReference>